<dbReference type="PIRSF" id="PIRSF028696">
    <property type="entry name" value="UCP028696"/>
    <property type="match status" value="1"/>
</dbReference>
<dbReference type="Pfam" id="PF11059">
    <property type="entry name" value="DUF2860"/>
    <property type="match status" value="1"/>
</dbReference>
<reference evidence="2 3" key="1">
    <citation type="submission" date="2014-12" db="EMBL/GenBank/DDBJ databases">
        <title>Genome sequencing of Photobacterium gaetbulicola AD005a.</title>
        <authorList>
            <person name="Adrian T.G.S."/>
            <person name="Chan K.G."/>
        </authorList>
    </citation>
    <scope>NUCLEOTIDE SEQUENCE [LARGE SCALE GENOMIC DNA]</scope>
    <source>
        <strain evidence="2 3">AD005a</strain>
    </source>
</reference>
<evidence type="ECO:0000313" key="2">
    <source>
        <dbReference type="EMBL" id="KHT64223.1"/>
    </source>
</evidence>
<dbReference type="EMBL" id="JWLZ01000112">
    <property type="protein sequence ID" value="KHT64223.1"/>
    <property type="molecule type" value="Genomic_DNA"/>
</dbReference>
<name>A0A0B9G6A9_9GAMM</name>
<feature type="chain" id="PRO_5002128670" description="DUF2860 domain-containing protein" evidence="1">
    <location>
        <begin position="24"/>
        <end position="320"/>
    </location>
</feature>
<keyword evidence="1" id="KW-0732">Signal</keyword>
<feature type="signal peptide" evidence="1">
    <location>
        <begin position="1"/>
        <end position="23"/>
    </location>
</feature>
<evidence type="ECO:0000256" key="1">
    <source>
        <dbReference type="SAM" id="SignalP"/>
    </source>
</evidence>
<evidence type="ECO:0008006" key="4">
    <source>
        <dbReference type="Google" id="ProtNLM"/>
    </source>
</evidence>
<dbReference type="AlphaFoldDB" id="A0A0B9G6A9"/>
<protein>
    <recommendedName>
        <fullName evidence="4">DUF2860 domain-containing protein</fullName>
    </recommendedName>
</protein>
<dbReference type="Proteomes" id="UP000031278">
    <property type="component" value="Unassembled WGS sequence"/>
</dbReference>
<dbReference type="InterPro" id="IPR016896">
    <property type="entry name" value="DUF2860"/>
</dbReference>
<accession>A0A0B9G6A9</accession>
<evidence type="ECO:0000313" key="3">
    <source>
        <dbReference type="Proteomes" id="UP000031278"/>
    </source>
</evidence>
<sequence>MIMKNLYLYTAVALTGFSAMSFANESSRLSGEIIVTTGYMSTNSNLSTDGNARLNDLNSKGSHTDDFIAAPLGSLSYRLDDNNKQRVYLGTSRDDLAVGDLAFEIGYQHDFANGTQLDVAYLPTVLSGEVWANPYQTGSGRQKTDIEGHAFRMKLNNINNTGMSLDMAYASAEVDNEQIAERALHRDHDTYYIKGSYQSMLSERSGLVSSVSYTHRDAKGKAETFDQYKTEVTYFTSVDAHKLALTGGYAHRSYDGTNPIFNKDRSDNRYKLFLAYEYADFAGWDNWSLVSLAGANFNTSNIDFYESEEYLMTVGLSYKF</sequence>
<comment type="caution">
    <text evidence="2">The sequence shown here is derived from an EMBL/GenBank/DDBJ whole genome shotgun (WGS) entry which is preliminary data.</text>
</comment>
<dbReference type="SUPFAM" id="SSF56935">
    <property type="entry name" value="Porins"/>
    <property type="match status" value="1"/>
</dbReference>
<proteinExistence type="predicted"/>
<gene>
    <name evidence="2" type="ORF">RJ45_07535</name>
</gene>
<organism evidence="2 3">
    <name type="scientific">Photobacterium gaetbulicola</name>
    <dbReference type="NCBI Taxonomy" id="1295392"/>
    <lineage>
        <taxon>Bacteria</taxon>
        <taxon>Pseudomonadati</taxon>
        <taxon>Pseudomonadota</taxon>
        <taxon>Gammaproteobacteria</taxon>
        <taxon>Vibrionales</taxon>
        <taxon>Vibrionaceae</taxon>
        <taxon>Photobacterium</taxon>
    </lineage>
</organism>